<evidence type="ECO:0000313" key="5">
    <source>
        <dbReference type="Proteomes" id="UP000306584"/>
    </source>
</evidence>
<dbReference type="InterPro" id="IPR036259">
    <property type="entry name" value="MFS_trans_sf"/>
</dbReference>
<feature type="transmembrane region" description="Helical" evidence="3">
    <location>
        <begin position="88"/>
        <end position="110"/>
    </location>
</feature>
<name>A0A4S9JNT1_AURPU</name>
<dbReference type="InterPro" id="IPR011701">
    <property type="entry name" value="MFS"/>
</dbReference>
<evidence type="ECO:0000256" key="2">
    <source>
        <dbReference type="ARBA" id="ARBA00006727"/>
    </source>
</evidence>
<sequence>MIVGDIALVVALVTFSLCEEYYQFFLSLGLLGGFAAACIWTTTLVTTGHWFSKHPGIATAPVTTSGPIGGICFPVLFDALVPRMGFGWTVRIIALICLIMSIVALALMRTRLPASGKIKWNTNWKIFTEKEFGLTVIAVSWIESSFLVPLAYITPYALSINMSSSTAYLLLPIMNAAQIPGRLIPGLLADRWGRFNVIILCSLLCAISVLVLWMFATTEAAVIAFAIIFGFLSATASSLAPVCISQLCTTEDYGSECGTAYLYLSPAVLAGNPIAGQLITFSNQPNGTSASDYRSLILTCRLTYLCSALFFMLARIIGGGTSIKKKY</sequence>
<evidence type="ECO:0000256" key="1">
    <source>
        <dbReference type="ARBA" id="ARBA00004141"/>
    </source>
</evidence>
<gene>
    <name evidence="4" type="ORF">D6D01_10172</name>
</gene>
<accession>A0A4S9JNT1</accession>
<dbReference type="PANTHER" id="PTHR11360:SF177">
    <property type="entry name" value="RIBOFLAVIN TRANSPORTER MCH5"/>
    <property type="match status" value="1"/>
</dbReference>
<protein>
    <recommendedName>
        <fullName evidence="6">MFS general substrate transporter</fullName>
    </recommendedName>
</protein>
<reference evidence="4 5" key="1">
    <citation type="submission" date="2018-10" db="EMBL/GenBank/DDBJ databases">
        <title>Fifty Aureobasidium pullulans genomes reveal a recombining polyextremotolerant generalist.</title>
        <authorList>
            <person name="Gostincar C."/>
            <person name="Turk M."/>
            <person name="Zajc J."/>
            <person name="Gunde-Cimerman N."/>
        </authorList>
    </citation>
    <scope>NUCLEOTIDE SEQUENCE [LARGE SCALE GENOMIC DNA]</scope>
    <source>
        <strain evidence="4 5">EXF-6604</strain>
    </source>
</reference>
<feature type="transmembrane region" description="Helical" evidence="3">
    <location>
        <begin position="293"/>
        <end position="317"/>
    </location>
</feature>
<comment type="similarity">
    <text evidence="2">Belongs to the major facilitator superfamily. Monocarboxylate porter (TC 2.A.1.13) family.</text>
</comment>
<keyword evidence="3" id="KW-0812">Transmembrane</keyword>
<evidence type="ECO:0000313" key="4">
    <source>
        <dbReference type="EMBL" id="THY03825.1"/>
    </source>
</evidence>
<comment type="subcellular location">
    <subcellularLocation>
        <location evidence="1">Membrane</location>
        <topology evidence="1">Multi-pass membrane protein</topology>
    </subcellularLocation>
</comment>
<feature type="transmembrane region" description="Helical" evidence="3">
    <location>
        <begin position="131"/>
        <end position="153"/>
    </location>
</feature>
<comment type="caution">
    <text evidence="4">The sequence shown here is derived from an EMBL/GenBank/DDBJ whole genome shotgun (WGS) entry which is preliminary data.</text>
</comment>
<dbReference type="AlphaFoldDB" id="A0A4S9JNT1"/>
<dbReference type="Proteomes" id="UP000306584">
    <property type="component" value="Unassembled WGS sequence"/>
</dbReference>
<organism evidence="4 5">
    <name type="scientific">Aureobasidium pullulans</name>
    <name type="common">Black yeast</name>
    <name type="synonym">Pullularia pullulans</name>
    <dbReference type="NCBI Taxonomy" id="5580"/>
    <lineage>
        <taxon>Eukaryota</taxon>
        <taxon>Fungi</taxon>
        <taxon>Dikarya</taxon>
        <taxon>Ascomycota</taxon>
        <taxon>Pezizomycotina</taxon>
        <taxon>Dothideomycetes</taxon>
        <taxon>Dothideomycetidae</taxon>
        <taxon>Dothideales</taxon>
        <taxon>Saccotheciaceae</taxon>
        <taxon>Aureobasidium</taxon>
    </lineage>
</organism>
<dbReference type="Pfam" id="PF07690">
    <property type="entry name" value="MFS_1"/>
    <property type="match status" value="1"/>
</dbReference>
<feature type="transmembrane region" description="Helical" evidence="3">
    <location>
        <begin position="222"/>
        <end position="248"/>
    </location>
</feature>
<dbReference type="GO" id="GO:0016020">
    <property type="term" value="C:membrane"/>
    <property type="evidence" value="ECO:0007669"/>
    <property type="project" value="UniProtKB-SubCell"/>
</dbReference>
<evidence type="ECO:0000256" key="3">
    <source>
        <dbReference type="SAM" id="Phobius"/>
    </source>
</evidence>
<dbReference type="InterPro" id="IPR050327">
    <property type="entry name" value="Proton-linked_MCT"/>
</dbReference>
<dbReference type="Gene3D" id="1.20.1250.20">
    <property type="entry name" value="MFS general substrate transporter like domains"/>
    <property type="match status" value="1"/>
</dbReference>
<evidence type="ECO:0008006" key="6">
    <source>
        <dbReference type="Google" id="ProtNLM"/>
    </source>
</evidence>
<feature type="transmembrane region" description="Helical" evidence="3">
    <location>
        <begin position="165"/>
        <end position="183"/>
    </location>
</feature>
<keyword evidence="3" id="KW-0472">Membrane</keyword>
<dbReference type="SUPFAM" id="SSF103473">
    <property type="entry name" value="MFS general substrate transporter"/>
    <property type="match status" value="1"/>
</dbReference>
<dbReference type="EMBL" id="QZBD01000865">
    <property type="protein sequence ID" value="THY03825.1"/>
    <property type="molecule type" value="Genomic_DNA"/>
</dbReference>
<proteinExistence type="inferred from homology"/>
<dbReference type="PANTHER" id="PTHR11360">
    <property type="entry name" value="MONOCARBOXYLATE TRANSPORTER"/>
    <property type="match status" value="1"/>
</dbReference>
<keyword evidence="3" id="KW-1133">Transmembrane helix</keyword>
<feature type="transmembrane region" description="Helical" evidence="3">
    <location>
        <begin position="28"/>
        <end position="45"/>
    </location>
</feature>
<feature type="transmembrane region" description="Helical" evidence="3">
    <location>
        <begin position="195"/>
        <end position="216"/>
    </location>
</feature>
<feature type="transmembrane region" description="Helical" evidence="3">
    <location>
        <begin position="260"/>
        <end position="281"/>
    </location>
</feature>
<dbReference type="GO" id="GO:0022857">
    <property type="term" value="F:transmembrane transporter activity"/>
    <property type="evidence" value="ECO:0007669"/>
    <property type="project" value="InterPro"/>
</dbReference>